<feature type="region of interest" description="Disordered" evidence="4">
    <location>
        <begin position="38"/>
        <end position="63"/>
    </location>
</feature>
<organism evidence="7 8">
    <name type="scientific">Paenibacillus septentrionalis</name>
    <dbReference type="NCBI Taxonomy" id="429342"/>
    <lineage>
        <taxon>Bacteria</taxon>
        <taxon>Bacillati</taxon>
        <taxon>Bacillota</taxon>
        <taxon>Bacilli</taxon>
        <taxon>Bacillales</taxon>
        <taxon>Paenibacillaceae</taxon>
        <taxon>Paenibacillus</taxon>
    </lineage>
</organism>
<keyword evidence="5" id="KW-0812">Transmembrane</keyword>
<dbReference type="EMBL" id="JBHSTE010000002">
    <property type="protein sequence ID" value="MFC6332571.1"/>
    <property type="molecule type" value="Genomic_DNA"/>
</dbReference>
<dbReference type="Gene3D" id="3.20.20.300">
    <property type="entry name" value="Glycoside hydrolase, family 3, N-terminal domain"/>
    <property type="match status" value="1"/>
</dbReference>
<dbReference type="EC" id="3.2.1.52" evidence="7"/>
<dbReference type="PRINTS" id="PR00133">
    <property type="entry name" value="GLHYDRLASE3"/>
</dbReference>
<proteinExistence type="inferred from homology"/>
<dbReference type="NCBIfam" id="NF003740">
    <property type="entry name" value="PRK05337.1"/>
    <property type="match status" value="1"/>
</dbReference>
<keyword evidence="8" id="KW-1185">Reference proteome</keyword>
<dbReference type="RefSeq" id="WP_379233073.1">
    <property type="nucleotide sequence ID" value="NZ_JBHSTE010000002.1"/>
</dbReference>
<dbReference type="InterPro" id="IPR036962">
    <property type="entry name" value="Glyco_hydro_3_N_sf"/>
</dbReference>
<evidence type="ECO:0000313" key="7">
    <source>
        <dbReference type="EMBL" id="MFC6332571.1"/>
    </source>
</evidence>
<evidence type="ECO:0000256" key="2">
    <source>
        <dbReference type="ARBA" id="ARBA00022801"/>
    </source>
</evidence>
<dbReference type="InterPro" id="IPR050226">
    <property type="entry name" value="NagZ_Beta-hexosaminidase"/>
</dbReference>
<protein>
    <submittedName>
        <fullName evidence="7">Beta-N-acetylhexosaminidase</fullName>
        <ecNumber evidence="7">3.2.1.52</ecNumber>
    </submittedName>
</protein>
<dbReference type="PANTHER" id="PTHR30480:SF16">
    <property type="entry name" value="GLYCOSIDE HYDROLASE FAMILY 3 DOMAIN PROTEIN"/>
    <property type="match status" value="1"/>
</dbReference>
<keyword evidence="3 7" id="KW-0326">Glycosidase</keyword>
<evidence type="ECO:0000259" key="6">
    <source>
        <dbReference type="Pfam" id="PF00933"/>
    </source>
</evidence>
<comment type="caution">
    <text evidence="7">The sequence shown here is derived from an EMBL/GenBank/DDBJ whole genome shotgun (WGS) entry which is preliminary data.</text>
</comment>
<feature type="domain" description="Glycoside hydrolase family 3 N-terminal" evidence="6">
    <location>
        <begin position="96"/>
        <end position="414"/>
    </location>
</feature>
<accession>A0ABW1V2X2</accession>
<keyword evidence="2 7" id="KW-0378">Hydrolase</keyword>
<reference evidence="8" key="1">
    <citation type="journal article" date="2019" name="Int. J. Syst. Evol. Microbiol.">
        <title>The Global Catalogue of Microorganisms (GCM) 10K type strain sequencing project: providing services to taxonomists for standard genome sequencing and annotation.</title>
        <authorList>
            <consortium name="The Broad Institute Genomics Platform"/>
            <consortium name="The Broad Institute Genome Sequencing Center for Infectious Disease"/>
            <person name="Wu L."/>
            <person name="Ma J."/>
        </authorList>
    </citation>
    <scope>NUCLEOTIDE SEQUENCE [LARGE SCALE GENOMIC DNA]</scope>
    <source>
        <strain evidence="8">PCU 280</strain>
    </source>
</reference>
<keyword evidence="5" id="KW-0472">Membrane</keyword>
<dbReference type="GO" id="GO:0004563">
    <property type="term" value="F:beta-N-acetylhexosaminidase activity"/>
    <property type="evidence" value="ECO:0007669"/>
    <property type="project" value="UniProtKB-EC"/>
</dbReference>
<dbReference type="SUPFAM" id="SSF51445">
    <property type="entry name" value="(Trans)glycosidases"/>
    <property type="match status" value="1"/>
</dbReference>
<dbReference type="Proteomes" id="UP001596233">
    <property type="component" value="Unassembled WGS sequence"/>
</dbReference>
<dbReference type="InterPro" id="IPR017853">
    <property type="entry name" value="GH"/>
</dbReference>
<name>A0ABW1V2X2_9BACL</name>
<gene>
    <name evidence="7" type="primary">nagZ</name>
    <name evidence="7" type="ORF">ACFP56_08025</name>
</gene>
<dbReference type="Pfam" id="PF00933">
    <property type="entry name" value="Glyco_hydro_3"/>
    <property type="match status" value="1"/>
</dbReference>
<dbReference type="InterPro" id="IPR001764">
    <property type="entry name" value="Glyco_hydro_3_N"/>
</dbReference>
<sequence length="419" mass="45763">MNRKWPFIFFITLLSGIGLWYGAQMFLKLEPASSNQAATLLPTNPPEATLSPQQIKSESPPPTLEPIAAHTDAQAEETHTEETLQQLVELKLSELTLKEKIGQLLIVGIEDQGKSISKATKQLIHEQGIGSIILFKRNISSTQQLQALVKELKQLPAHGIPLWVTLDQEGGRVNRLPDSFPAASELAALNDAALTEASGSLMGEALADLSIDVNFAPVLDINNNPDNPVIGSRAFGDTADEVVEHGMAMMRGLSDHVITVGKHFPGHGDTSSDSHYELPIINKSWSELEQLELVPFRAAIEQDIDAIMIGHLYLPQIDERYPASLSPTIINEYLRKELGFEGIVMTDDLVMGGITEHYEIGEAAVLALQAGNTMLIVGHQPKQQQAVIEALVGAVEQHVLDEVLIDEAVKLVLRMKLNT</sequence>
<keyword evidence="5" id="KW-1133">Transmembrane helix</keyword>
<evidence type="ECO:0000256" key="1">
    <source>
        <dbReference type="ARBA" id="ARBA00005336"/>
    </source>
</evidence>
<evidence type="ECO:0000256" key="4">
    <source>
        <dbReference type="SAM" id="MobiDB-lite"/>
    </source>
</evidence>
<evidence type="ECO:0000313" key="8">
    <source>
        <dbReference type="Proteomes" id="UP001596233"/>
    </source>
</evidence>
<comment type="similarity">
    <text evidence="1">Belongs to the glycosyl hydrolase 3 family.</text>
</comment>
<feature type="transmembrane region" description="Helical" evidence="5">
    <location>
        <begin position="7"/>
        <end position="27"/>
    </location>
</feature>
<evidence type="ECO:0000256" key="3">
    <source>
        <dbReference type="ARBA" id="ARBA00023295"/>
    </source>
</evidence>
<dbReference type="PANTHER" id="PTHR30480">
    <property type="entry name" value="BETA-HEXOSAMINIDASE-RELATED"/>
    <property type="match status" value="1"/>
</dbReference>
<evidence type="ECO:0000256" key="5">
    <source>
        <dbReference type="SAM" id="Phobius"/>
    </source>
</evidence>